<gene>
    <name evidence="2" type="ORF">ACFSXZ_10675</name>
</gene>
<evidence type="ECO:0000313" key="2">
    <source>
        <dbReference type="EMBL" id="MFD2416785.1"/>
    </source>
</evidence>
<organism evidence="2 3">
    <name type="scientific">Amycolatopsis pigmentata</name>
    <dbReference type="NCBI Taxonomy" id="450801"/>
    <lineage>
        <taxon>Bacteria</taxon>
        <taxon>Bacillati</taxon>
        <taxon>Actinomycetota</taxon>
        <taxon>Actinomycetes</taxon>
        <taxon>Pseudonocardiales</taxon>
        <taxon>Pseudonocardiaceae</taxon>
        <taxon>Amycolatopsis</taxon>
    </lineage>
</organism>
<feature type="region of interest" description="Disordered" evidence="1">
    <location>
        <begin position="71"/>
        <end position="94"/>
    </location>
</feature>
<dbReference type="Proteomes" id="UP001597417">
    <property type="component" value="Unassembled WGS sequence"/>
</dbReference>
<reference evidence="3" key="1">
    <citation type="journal article" date="2019" name="Int. J. Syst. Evol. Microbiol.">
        <title>The Global Catalogue of Microorganisms (GCM) 10K type strain sequencing project: providing services to taxonomists for standard genome sequencing and annotation.</title>
        <authorList>
            <consortium name="The Broad Institute Genomics Platform"/>
            <consortium name="The Broad Institute Genome Sequencing Center for Infectious Disease"/>
            <person name="Wu L."/>
            <person name="Ma J."/>
        </authorList>
    </citation>
    <scope>NUCLEOTIDE SEQUENCE [LARGE SCALE GENOMIC DNA]</scope>
    <source>
        <strain evidence="3">CGMCC 4.7645</strain>
    </source>
</reference>
<proteinExistence type="predicted"/>
<dbReference type="EMBL" id="JBHUKR010000006">
    <property type="protein sequence ID" value="MFD2416785.1"/>
    <property type="molecule type" value="Genomic_DNA"/>
</dbReference>
<evidence type="ECO:0000313" key="3">
    <source>
        <dbReference type="Proteomes" id="UP001597417"/>
    </source>
</evidence>
<protein>
    <recommendedName>
        <fullName evidence="4">DUF2867 domain-containing protein</fullName>
    </recommendedName>
</protein>
<sequence>MDTSPSTTDTAHGLLADRFAPHPDFAQIRHSVVDAEAGATYAAARHIDFAEVHGMLVDAALWARDLPRRMRNKRSGNGEPGGFPGTPVVTEPSGRPRLRFDDMVAGSDWVMLGERPGEEIAAGAVGRFWTPVIEWRAVSVDEFAAFTEPGYGKIVMSLSVRPYGASRSLLSDDIRVVFHDSASRSRFRLYWALVSPFVKLIQDATLRDITRQAQRFPVGSS</sequence>
<keyword evidence="3" id="KW-1185">Reference proteome</keyword>
<name>A0ABW5FRI9_9PSEU</name>
<comment type="caution">
    <text evidence="2">The sequence shown here is derived from an EMBL/GenBank/DDBJ whole genome shotgun (WGS) entry which is preliminary data.</text>
</comment>
<evidence type="ECO:0000256" key="1">
    <source>
        <dbReference type="SAM" id="MobiDB-lite"/>
    </source>
</evidence>
<accession>A0ABW5FRI9</accession>
<dbReference type="RefSeq" id="WP_378263888.1">
    <property type="nucleotide sequence ID" value="NZ_JBHUKR010000006.1"/>
</dbReference>
<evidence type="ECO:0008006" key="4">
    <source>
        <dbReference type="Google" id="ProtNLM"/>
    </source>
</evidence>